<evidence type="ECO:0000313" key="3">
    <source>
        <dbReference type="Proteomes" id="UP000011761"/>
    </source>
</evidence>
<dbReference type="EMBL" id="KB445550">
    <property type="protein sequence ID" value="EMD00385.1"/>
    <property type="molecule type" value="Genomic_DNA"/>
</dbReference>
<gene>
    <name evidence="2" type="ORF">BAUCODRAFT_28735</name>
</gene>
<proteinExistence type="predicted"/>
<evidence type="ECO:0000256" key="1">
    <source>
        <dbReference type="SAM" id="MobiDB-lite"/>
    </source>
</evidence>
<dbReference type="GeneID" id="19110761"/>
<feature type="compositionally biased region" description="Basic and acidic residues" evidence="1">
    <location>
        <begin position="59"/>
        <end position="71"/>
    </location>
</feature>
<dbReference type="HOGENOM" id="CLU_2605648_0_0_1"/>
<dbReference type="AlphaFoldDB" id="M2NLL6"/>
<sequence>MPQLHIEVAQTVRRRLCHQYFSLGAPADIVDQGHVALDLRPAVCHYVQLPQRSAIPGLEEPHGPFEDERIAKTARPVAR</sequence>
<name>M2NLL6_BAUPA</name>
<dbReference type="RefSeq" id="XP_007671569.1">
    <property type="nucleotide sequence ID" value="XM_007673379.1"/>
</dbReference>
<evidence type="ECO:0000313" key="2">
    <source>
        <dbReference type="EMBL" id="EMD00385.1"/>
    </source>
</evidence>
<keyword evidence="3" id="KW-1185">Reference proteome</keyword>
<reference evidence="2 3" key="1">
    <citation type="journal article" date="2012" name="PLoS Pathog.">
        <title>Diverse lifestyles and strategies of plant pathogenesis encoded in the genomes of eighteen Dothideomycetes fungi.</title>
        <authorList>
            <person name="Ohm R.A."/>
            <person name="Feau N."/>
            <person name="Henrissat B."/>
            <person name="Schoch C.L."/>
            <person name="Horwitz B.A."/>
            <person name="Barry K.W."/>
            <person name="Condon B.J."/>
            <person name="Copeland A.C."/>
            <person name="Dhillon B."/>
            <person name="Glaser F."/>
            <person name="Hesse C.N."/>
            <person name="Kosti I."/>
            <person name="LaButti K."/>
            <person name="Lindquist E.A."/>
            <person name="Lucas S."/>
            <person name="Salamov A.A."/>
            <person name="Bradshaw R.E."/>
            <person name="Ciuffetti L."/>
            <person name="Hamelin R.C."/>
            <person name="Kema G.H.J."/>
            <person name="Lawrence C."/>
            <person name="Scott J.A."/>
            <person name="Spatafora J.W."/>
            <person name="Turgeon B.G."/>
            <person name="de Wit P.J.G.M."/>
            <person name="Zhong S."/>
            <person name="Goodwin S.B."/>
            <person name="Grigoriev I.V."/>
        </authorList>
    </citation>
    <scope>NUCLEOTIDE SEQUENCE [LARGE SCALE GENOMIC DNA]</scope>
    <source>
        <strain evidence="2 3">UAMH 10762</strain>
    </source>
</reference>
<dbReference type="KEGG" id="bcom:BAUCODRAFT_28735"/>
<protein>
    <submittedName>
        <fullName evidence="2">Uncharacterized protein</fullName>
    </submittedName>
</protein>
<feature type="region of interest" description="Disordered" evidence="1">
    <location>
        <begin position="55"/>
        <end position="79"/>
    </location>
</feature>
<dbReference type="Proteomes" id="UP000011761">
    <property type="component" value="Unassembled WGS sequence"/>
</dbReference>
<accession>M2NLL6</accession>
<organism evidence="2 3">
    <name type="scientific">Baudoinia panamericana (strain UAMH 10762)</name>
    <name type="common">Angels' share fungus</name>
    <name type="synonym">Baudoinia compniacensis (strain UAMH 10762)</name>
    <dbReference type="NCBI Taxonomy" id="717646"/>
    <lineage>
        <taxon>Eukaryota</taxon>
        <taxon>Fungi</taxon>
        <taxon>Dikarya</taxon>
        <taxon>Ascomycota</taxon>
        <taxon>Pezizomycotina</taxon>
        <taxon>Dothideomycetes</taxon>
        <taxon>Dothideomycetidae</taxon>
        <taxon>Mycosphaerellales</taxon>
        <taxon>Teratosphaeriaceae</taxon>
        <taxon>Baudoinia</taxon>
    </lineage>
</organism>